<protein>
    <recommendedName>
        <fullName evidence="7">GB1/RHD3-type G domain-containing protein</fullName>
    </recommendedName>
</protein>
<evidence type="ECO:0000256" key="1">
    <source>
        <dbReference type="ARBA" id="ARBA00022741"/>
    </source>
</evidence>
<evidence type="ECO:0000256" key="2">
    <source>
        <dbReference type="ARBA" id="ARBA00022801"/>
    </source>
</evidence>
<dbReference type="InterPro" id="IPR003191">
    <property type="entry name" value="Guanylate-bd/ATL_C"/>
</dbReference>
<evidence type="ECO:0000256" key="4">
    <source>
        <dbReference type="PROSITE-ProRule" id="PRU01052"/>
    </source>
</evidence>
<dbReference type="FunFam" id="3.40.50.300:FF:002830">
    <property type="entry name" value="Guanylate-binding protein 2"/>
    <property type="match status" value="1"/>
</dbReference>
<dbReference type="SUPFAM" id="SSF48340">
    <property type="entry name" value="Interferon-induced guanylate-binding protein 1 (GBP1), C-terminal domain"/>
    <property type="match status" value="2"/>
</dbReference>
<dbReference type="CDD" id="cd01851">
    <property type="entry name" value="GBP"/>
    <property type="match status" value="1"/>
</dbReference>
<keyword evidence="5" id="KW-0175">Coiled coil</keyword>
<evidence type="ECO:0000313" key="9">
    <source>
        <dbReference type="Proteomes" id="UP000694404"/>
    </source>
</evidence>
<feature type="compositionally biased region" description="Basic residues" evidence="6">
    <location>
        <begin position="569"/>
        <end position="588"/>
    </location>
</feature>
<dbReference type="Proteomes" id="UP000694404">
    <property type="component" value="Unplaced"/>
</dbReference>
<dbReference type="AlphaFoldDB" id="A0A8C0GZI6"/>
<keyword evidence="9" id="KW-1185">Reference proteome</keyword>
<reference evidence="8" key="1">
    <citation type="submission" date="2025-08" db="UniProtKB">
        <authorList>
            <consortium name="Ensembl"/>
        </authorList>
    </citation>
    <scope>IDENTIFICATION</scope>
</reference>
<feature type="region of interest" description="Disordered" evidence="6">
    <location>
        <begin position="565"/>
        <end position="588"/>
    </location>
</feature>
<sequence length="588" mass="65694">MAMEGPVCLVGNGADGQLEVMEEALGILRGVAQPVVVAAIVGLYRTGKSYLMNSLAGKQRGFSLGSTVQSHTKGIWMWCLPHPRRAGHTLVLLDTEGLGDVEKGDTKNDVWIFALAVLLSSTLVYNSKGTIDQYAMEQLHFVSELTEHIKVKAQRGDDAEEDTEFVRFFPSFVWAVRDFTLELRIEGQLVTEDQYLEDTRPRQTDRQTDGVMDYNLPRQCIRSFFPTRKCFVFVQPASRQEMGQLDSLPTSALDPQFLEQIRRFCDYIFQCSNVKTVKGGVLVNRQRFGALVRSYVDTIRSGQVPCLDNAVTVMAAIENEAALREALAHYAAGMAGLRLLAELGELSAAHGTCEEDALRLFMQRSFKDEEQGFQKRLVVGGGVLVQAQQQGENCWDGSALGWLPSYPPLSHANRVGGVDLRGAWGCSRWLGEVLSLYFPLSFPPKEEKQKAELLEQQRKAAEEKQLQMEQLMKDQERSHQENVKQLEAKVAEELASARQEAERALQSKLKEQEAMLQKGFAEKARLMEDEISGLRQEISSAKRTETLSGLLGTIREGLRAVANVSGYLRSRRQRGKGTSKPSKTPRLK</sequence>
<evidence type="ECO:0000256" key="6">
    <source>
        <dbReference type="SAM" id="MobiDB-lite"/>
    </source>
</evidence>
<keyword evidence="2" id="KW-0378">Hydrolase</keyword>
<keyword evidence="1" id="KW-0547">Nucleotide-binding</keyword>
<feature type="coiled-coil region" evidence="5">
    <location>
        <begin position="444"/>
        <end position="544"/>
    </location>
</feature>
<name>A0A8C0GZI6_CHEAB</name>
<evidence type="ECO:0000256" key="3">
    <source>
        <dbReference type="ARBA" id="ARBA00023134"/>
    </source>
</evidence>
<reference evidence="8" key="2">
    <citation type="submission" date="2025-09" db="UniProtKB">
        <authorList>
            <consortium name="Ensembl"/>
        </authorList>
    </citation>
    <scope>IDENTIFICATION</scope>
</reference>
<organism evidence="8 9">
    <name type="scientific">Chelonoidis abingdonii</name>
    <name type="common">Abingdon island giant tortoise</name>
    <name type="synonym">Testudo abingdonii</name>
    <dbReference type="NCBI Taxonomy" id="106734"/>
    <lineage>
        <taxon>Eukaryota</taxon>
        <taxon>Metazoa</taxon>
        <taxon>Chordata</taxon>
        <taxon>Craniata</taxon>
        <taxon>Vertebrata</taxon>
        <taxon>Euteleostomi</taxon>
        <taxon>Archelosauria</taxon>
        <taxon>Testudinata</taxon>
        <taxon>Testudines</taxon>
        <taxon>Cryptodira</taxon>
        <taxon>Durocryptodira</taxon>
        <taxon>Testudinoidea</taxon>
        <taxon>Testudinidae</taxon>
        <taxon>Chelonoidis</taxon>
    </lineage>
</organism>
<dbReference type="Gene3D" id="1.20.1000.10">
    <property type="entry name" value="Guanylate-binding protein, C-terminal domain"/>
    <property type="match status" value="2"/>
</dbReference>
<dbReference type="InterPro" id="IPR030386">
    <property type="entry name" value="G_GB1_RHD3_dom"/>
</dbReference>
<keyword evidence="3" id="KW-0342">GTP-binding</keyword>
<feature type="domain" description="GB1/RHD3-type G" evidence="7">
    <location>
        <begin position="32"/>
        <end position="304"/>
    </location>
</feature>
<dbReference type="Pfam" id="PF02841">
    <property type="entry name" value="GBP_C"/>
    <property type="match status" value="2"/>
</dbReference>
<proteinExistence type="inferred from homology"/>
<dbReference type="Gene3D" id="3.40.50.300">
    <property type="entry name" value="P-loop containing nucleotide triphosphate hydrolases"/>
    <property type="match status" value="1"/>
</dbReference>
<dbReference type="InterPro" id="IPR027417">
    <property type="entry name" value="P-loop_NTPase"/>
</dbReference>
<evidence type="ECO:0000256" key="5">
    <source>
        <dbReference type="SAM" id="Coils"/>
    </source>
</evidence>
<evidence type="ECO:0000313" key="8">
    <source>
        <dbReference type="Ensembl" id="ENSCABP00000016585.1"/>
    </source>
</evidence>
<dbReference type="GO" id="GO:0005525">
    <property type="term" value="F:GTP binding"/>
    <property type="evidence" value="ECO:0007669"/>
    <property type="project" value="UniProtKB-KW"/>
</dbReference>
<dbReference type="InterPro" id="IPR015894">
    <property type="entry name" value="Guanylate-bd_N"/>
</dbReference>
<dbReference type="GO" id="GO:0003924">
    <property type="term" value="F:GTPase activity"/>
    <property type="evidence" value="ECO:0007669"/>
    <property type="project" value="InterPro"/>
</dbReference>
<dbReference type="Pfam" id="PF02263">
    <property type="entry name" value="GBP"/>
    <property type="match status" value="1"/>
</dbReference>
<dbReference type="Ensembl" id="ENSCABT00000018177.1">
    <property type="protein sequence ID" value="ENSCABP00000016585.1"/>
    <property type="gene ID" value="ENSCABG00000012279.1"/>
</dbReference>
<dbReference type="PANTHER" id="PTHR10751">
    <property type="entry name" value="GUANYLATE BINDING PROTEIN"/>
    <property type="match status" value="1"/>
</dbReference>
<dbReference type="SUPFAM" id="SSF52540">
    <property type="entry name" value="P-loop containing nucleoside triphosphate hydrolases"/>
    <property type="match status" value="1"/>
</dbReference>
<comment type="similarity">
    <text evidence="4">Belongs to the TRAFAC class dynamin-like GTPase superfamily. GB1/RHD3 GTPase family.</text>
</comment>
<dbReference type="PROSITE" id="PS51715">
    <property type="entry name" value="G_GB1_RHD3"/>
    <property type="match status" value="1"/>
</dbReference>
<evidence type="ECO:0000259" key="7">
    <source>
        <dbReference type="PROSITE" id="PS51715"/>
    </source>
</evidence>
<dbReference type="InterPro" id="IPR036543">
    <property type="entry name" value="Guanylate-bd_C_sf"/>
</dbReference>
<accession>A0A8C0GZI6</accession>
<dbReference type="GeneTree" id="ENSGT00940000156840"/>